<evidence type="ECO:0000256" key="14">
    <source>
        <dbReference type="ARBA" id="ARBA00061678"/>
    </source>
</evidence>
<comment type="subcellular location">
    <subcellularLocation>
        <location evidence="1">Cell projection</location>
        <location evidence="1">Cilium membrane</location>
        <topology evidence="1">Multi-pass membrane protein</topology>
    </subcellularLocation>
</comment>
<feature type="transmembrane region" description="Helical" evidence="19">
    <location>
        <begin position="281"/>
        <end position="305"/>
    </location>
</feature>
<keyword evidence="4" id="KW-0716">Sensory transduction</keyword>
<evidence type="ECO:0000256" key="6">
    <source>
        <dbReference type="ARBA" id="ARBA00022725"/>
    </source>
</evidence>
<dbReference type="FunCoup" id="E3LL07">
    <property type="interactions" value="8"/>
</dbReference>
<evidence type="ECO:0000256" key="12">
    <source>
        <dbReference type="ARBA" id="ARBA00023273"/>
    </source>
</evidence>
<comment type="similarity">
    <text evidence="14">Belongs to the nematode receptor-like protein str family.</text>
</comment>
<gene>
    <name evidence="20" type="primary">Cre-str-114</name>
    <name evidence="20" type="ORF">CRE_18852</name>
</gene>
<keyword evidence="8" id="KW-0969">Cilium</keyword>
<dbReference type="GO" id="GO:0042048">
    <property type="term" value="P:olfactory behavior"/>
    <property type="evidence" value="ECO:0007669"/>
    <property type="project" value="TreeGrafter"/>
</dbReference>
<comment type="subunit">
    <text evidence="15">Interacts with odr-4.</text>
</comment>
<dbReference type="Pfam" id="PF10326">
    <property type="entry name" value="7TM_GPCR_Str"/>
    <property type="match status" value="1"/>
</dbReference>
<keyword evidence="11" id="KW-0325">Glycoprotein</keyword>
<sequence>MSNVYWLQVTDICSSIGLFASVFGNGTLLILLCGRSVHGIGTYRYLMITFCVFSFIFTLLEKFMRPLMHHYNNTIMVLQRKRFNFSDSTARVLSASYCGCFAMCFVMFAVHFIYRYYVACQPDKLSYFRGKNYIYWIVGMLSIALSWVTVAYVLFEEDEETTKDLEFILSTCYDLKHENVGYVPYSFYQTISSERTLRMDNLIGVVHHLTVMQLSITAVFYYGINTYWKIGHIKGKSQRTRDLQHQFFTALVVQTTIPLIFMFIPNSVLTVAAFVDGTFGAWANVTVVMNHLYPAADPFVILFIIKGFRNTVKSEFCLNKLVLNLKFSDFLLCRGAPQTAIISVNGTTKKQDHKSYSSVIY</sequence>
<dbReference type="AlphaFoldDB" id="E3LL07"/>
<feature type="transmembrane region" description="Helical" evidence="19">
    <location>
        <begin position="6"/>
        <end position="31"/>
    </location>
</feature>
<dbReference type="SUPFAM" id="SSF81321">
    <property type="entry name" value="Family A G protein-coupled receptor-like"/>
    <property type="match status" value="1"/>
</dbReference>
<dbReference type="eggNOG" id="ENOG502TGBV">
    <property type="taxonomic scope" value="Eukaryota"/>
</dbReference>
<dbReference type="EMBL" id="DS268410">
    <property type="protein sequence ID" value="EFO99794.1"/>
    <property type="molecule type" value="Genomic_DNA"/>
</dbReference>
<dbReference type="Gene3D" id="1.20.1070.10">
    <property type="entry name" value="Rhodopsin 7-helix transmembrane proteins"/>
    <property type="match status" value="1"/>
</dbReference>
<evidence type="ECO:0000256" key="7">
    <source>
        <dbReference type="ARBA" id="ARBA00022989"/>
    </source>
</evidence>
<dbReference type="Proteomes" id="UP000008281">
    <property type="component" value="Unassembled WGS sequence"/>
</dbReference>
<reference evidence="20" key="1">
    <citation type="submission" date="2007-07" db="EMBL/GenBank/DDBJ databases">
        <title>PCAP assembly of the Caenorhabditis remanei genome.</title>
        <authorList>
            <consortium name="The Caenorhabditis remanei Sequencing Consortium"/>
            <person name="Wilson R.K."/>
        </authorList>
    </citation>
    <scope>NUCLEOTIDE SEQUENCE [LARGE SCALE GENOMIC DNA]</scope>
    <source>
        <strain evidence="20">PB4641</strain>
    </source>
</reference>
<evidence type="ECO:0000256" key="17">
    <source>
        <dbReference type="ARBA" id="ARBA00078653"/>
    </source>
</evidence>
<dbReference type="PANTHER" id="PTHR22943:SF59">
    <property type="entry name" value="G-PROTEIN COUPLED RECEPTORS FAMILY 1 PROFILE DOMAIN-CONTAINING PROTEIN"/>
    <property type="match status" value="1"/>
</dbReference>
<feature type="transmembrane region" description="Helical" evidence="19">
    <location>
        <begin position="92"/>
        <end position="114"/>
    </location>
</feature>
<evidence type="ECO:0000256" key="2">
    <source>
        <dbReference type="ARBA" id="ARBA00022475"/>
    </source>
</evidence>
<accession>E3LL07</accession>
<name>E3LL07_CAERE</name>
<evidence type="ECO:0000256" key="3">
    <source>
        <dbReference type="ARBA" id="ARBA00022500"/>
    </source>
</evidence>
<proteinExistence type="inferred from homology"/>
<dbReference type="InterPro" id="IPR019428">
    <property type="entry name" value="7TM_GPCR_serpentine_rcpt_Str"/>
</dbReference>
<keyword evidence="7 19" id="KW-1133">Transmembrane helix</keyword>
<keyword evidence="6" id="KW-0552">Olfaction</keyword>
<dbReference type="InParanoid" id="E3LL07"/>
<keyword evidence="10" id="KW-0675">Receptor</keyword>
<dbReference type="GO" id="GO:0038022">
    <property type="term" value="F:G protein-coupled olfactory receptor activity"/>
    <property type="evidence" value="ECO:0007669"/>
    <property type="project" value="TreeGrafter"/>
</dbReference>
<keyword evidence="2" id="KW-1003">Cell membrane</keyword>
<evidence type="ECO:0000256" key="9">
    <source>
        <dbReference type="ARBA" id="ARBA00023136"/>
    </source>
</evidence>
<dbReference type="GO" id="GO:0060170">
    <property type="term" value="C:ciliary membrane"/>
    <property type="evidence" value="ECO:0007669"/>
    <property type="project" value="UniProtKB-SubCell"/>
</dbReference>
<evidence type="ECO:0000256" key="5">
    <source>
        <dbReference type="ARBA" id="ARBA00022692"/>
    </source>
</evidence>
<evidence type="ECO:0000256" key="13">
    <source>
        <dbReference type="ARBA" id="ARBA00054965"/>
    </source>
</evidence>
<evidence type="ECO:0000313" key="20">
    <source>
        <dbReference type="EMBL" id="EFO99794.1"/>
    </source>
</evidence>
<keyword evidence="5 19" id="KW-0812">Transmembrane</keyword>
<evidence type="ECO:0000256" key="10">
    <source>
        <dbReference type="ARBA" id="ARBA00023170"/>
    </source>
</evidence>
<dbReference type="STRING" id="31234.E3LL07"/>
<dbReference type="PANTHER" id="PTHR22943">
    <property type="entry name" value="7-TRANSMEMBRANE DOMAIN RECEPTOR C.ELEGANS"/>
    <property type="match status" value="1"/>
</dbReference>
<evidence type="ECO:0000256" key="18">
    <source>
        <dbReference type="ARBA" id="ARBA00082489"/>
    </source>
</evidence>
<keyword evidence="12" id="KW-0966">Cell projection</keyword>
<evidence type="ECO:0000256" key="19">
    <source>
        <dbReference type="SAM" id="Phobius"/>
    </source>
</evidence>
<evidence type="ECO:0000256" key="1">
    <source>
        <dbReference type="ARBA" id="ARBA00004272"/>
    </source>
</evidence>
<dbReference type="GO" id="GO:0006935">
    <property type="term" value="P:chemotaxis"/>
    <property type="evidence" value="ECO:0007669"/>
    <property type="project" value="UniProtKB-KW"/>
</dbReference>
<feature type="transmembrane region" description="Helical" evidence="19">
    <location>
        <begin position="248"/>
        <end position="275"/>
    </location>
</feature>
<evidence type="ECO:0000256" key="8">
    <source>
        <dbReference type="ARBA" id="ARBA00023069"/>
    </source>
</evidence>
<keyword evidence="3" id="KW-0145">Chemotaxis</keyword>
<evidence type="ECO:0000256" key="11">
    <source>
        <dbReference type="ARBA" id="ARBA00023180"/>
    </source>
</evidence>
<organism evidence="21">
    <name type="scientific">Caenorhabditis remanei</name>
    <name type="common">Caenorhabditis vulgaris</name>
    <dbReference type="NCBI Taxonomy" id="31234"/>
    <lineage>
        <taxon>Eukaryota</taxon>
        <taxon>Metazoa</taxon>
        <taxon>Ecdysozoa</taxon>
        <taxon>Nematoda</taxon>
        <taxon>Chromadorea</taxon>
        <taxon>Rhabditida</taxon>
        <taxon>Rhabditina</taxon>
        <taxon>Rhabditomorpha</taxon>
        <taxon>Rhabditoidea</taxon>
        <taxon>Rhabditidae</taxon>
        <taxon>Peloderinae</taxon>
        <taxon>Caenorhabditis</taxon>
    </lineage>
</organism>
<keyword evidence="21" id="KW-1185">Reference proteome</keyword>
<comment type="function">
    <text evidence="13">An odorant receptor which affects chemotaxis to the volatile odorant diacetyl. Specifies AWA neuronal cell fate via the odr-7 pathway.</text>
</comment>
<dbReference type="OMA" id="MHHYNNT"/>
<dbReference type="HOGENOM" id="CLU_036335_2_0_1"/>
<evidence type="ECO:0000256" key="15">
    <source>
        <dbReference type="ARBA" id="ARBA00064300"/>
    </source>
</evidence>
<keyword evidence="9 19" id="KW-0472">Membrane</keyword>
<dbReference type="OrthoDB" id="5817397at2759"/>
<protein>
    <recommendedName>
        <fullName evidence="16">Serpentine receptor class r-10</fullName>
    </recommendedName>
    <alternativeName>
        <fullName evidence="17">Odorant response abnormal protein 10</fullName>
    </alternativeName>
    <alternativeName>
        <fullName evidence="18">Olfactory receptor 10</fullName>
    </alternativeName>
</protein>
<feature type="transmembrane region" description="Helical" evidence="19">
    <location>
        <begin position="43"/>
        <end position="60"/>
    </location>
</feature>
<feature type="transmembrane region" description="Helical" evidence="19">
    <location>
        <begin position="134"/>
        <end position="155"/>
    </location>
</feature>
<dbReference type="FunFam" id="1.20.1070.10:FF:000128">
    <property type="entry name" value="Seven TM Receptor"/>
    <property type="match status" value="1"/>
</dbReference>
<evidence type="ECO:0000256" key="4">
    <source>
        <dbReference type="ARBA" id="ARBA00022606"/>
    </source>
</evidence>
<evidence type="ECO:0000313" key="21">
    <source>
        <dbReference type="Proteomes" id="UP000008281"/>
    </source>
</evidence>
<evidence type="ECO:0000256" key="16">
    <source>
        <dbReference type="ARBA" id="ARBA00067967"/>
    </source>
</evidence>
<feature type="transmembrane region" description="Helical" evidence="19">
    <location>
        <begin position="205"/>
        <end position="228"/>
    </location>
</feature>